<dbReference type="Proteomes" id="UP000824120">
    <property type="component" value="Chromosome 6"/>
</dbReference>
<dbReference type="Gene3D" id="1.10.630.10">
    <property type="entry name" value="Cytochrome P450"/>
    <property type="match status" value="1"/>
</dbReference>
<keyword evidence="1" id="KW-0472">Membrane</keyword>
<evidence type="ECO:0000256" key="1">
    <source>
        <dbReference type="SAM" id="Phobius"/>
    </source>
</evidence>
<dbReference type="AlphaFoldDB" id="A0A9J5YNC9"/>
<accession>A0A9J5YNC9</accession>
<dbReference type="PANTHER" id="PTHR24299:SF55">
    <property type="entry name" value="OS07G0293000 PROTEIN"/>
    <property type="match status" value="1"/>
</dbReference>
<gene>
    <name evidence="2" type="ORF">H5410_032594</name>
</gene>
<dbReference type="EMBL" id="JACXVP010000006">
    <property type="protein sequence ID" value="KAG5601224.1"/>
    <property type="molecule type" value="Genomic_DNA"/>
</dbReference>
<dbReference type="InterPro" id="IPR036396">
    <property type="entry name" value="Cyt_P450_sf"/>
</dbReference>
<dbReference type="Pfam" id="PF00067">
    <property type="entry name" value="p450"/>
    <property type="match status" value="1"/>
</dbReference>
<dbReference type="GO" id="GO:0020037">
    <property type="term" value="F:heme binding"/>
    <property type="evidence" value="ECO:0007669"/>
    <property type="project" value="InterPro"/>
</dbReference>
<evidence type="ECO:0000313" key="3">
    <source>
        <dbReference type="Proteomes" id="UP000824120"/>
    </source>
</evidence>
<evidence type="ECO:0008006" key="4">
    <source>
        <dbReference type="Google" id="ProtNLM"/>
    </source>
</evidence>
<reference evidence="2 3" key="1">
    <citation type="submission" date="2020-09" db="EMBL/GenBank/DDBJ databases">
        <title>De no assembly of potato wild relative species, Solanum commersonii.</title>
        <authorList>
            <person name="Cho K."/>
        </authorList>
    </citation>
    <scope>NUCLEOTIDE SEQUENCE [LARGE SCALE GENOMIC DNA]</scope>
    <source>
        <strain evidence="2">LZ3.2</strain>
        <tissue evidence="2">Leaf</tissue>
    </source>
</reference>
<keyword evidence="3" id="KW-1185">Reference proteome</keyword>
<name>A0A9J5YNC9_SOLCO</name>
<protein>
    <recommendedName>
        <fullName evidence="4">Cytochrome P450</fullName>
    </recommendedName>
</protein>
<dbReference type="GO" id="GO:0005506">
    <property type="term" value="F:iron ion binding"/>
    <property type="evidence" value="ECO:0007669"/>
    <property type="project" value="InterPro"/>
</dbReference>
<sequence>MFPSLFNLVSLFLFLSSLVIILLRKWSQNNKQRLPPSPWRLPFIGNLHLIGGGLPHRVLRNLLQRYGPIMYLQLRQVPTVVISSPTIAQ</sequence>
<comment type="caution">
    <text evidence="2">The sequence shown here is derived from an EMBL/GenBank/DDBJ whole genome shotgun (WGS) entry which is preliminary data.</text>
</comment>
<keyword evidence="1" id="KW-1133">Transmembrane helix</keyword>
<keyword evidence="1" id="KW-0812">Transmembrane</keyword>
<dbReference type="OrthoDB" id="1726823at2759"/>
<organism evidence="2 3">
    <name type="scientific">Solanum commersonii</name>
    <name type="common">Commerson's wild potato</name>
    <name type="synonym">Commerson's nightshade</name>
    <dbReference type="NCBI Taxonomy" id="4109"/>
    <lineage>
        <taxon>Eukaryota</taxon>
        <taxon>Viridiplantae</taxon>
        <taxon>Streptophyta</taxon>
        <taxon>Embryophyta</taxon>
        <taxon>Tracheophyta</taxon>
        <taxon>Spermatophyta</taxon>
        <taxon>Magnoliopsida</taxon>
        <taxon>eudicotyledons</taxon>
        <taxon>Gunneridae</taxon>
        <taxon>Pentapetalae</taxon>
        <taxon>asterids</taxon>
        <taxon>lamiids</taxon>
        <taxon>Solanales</taxon>
        <taxon>Solanaceae</taxon>
        <taxon>Solanoideae</taxon>
        <taxon>Solaneae</taxon>
        <taxon>Solanum</taxon>
    </lineage>
</organism>
<dbReference type="InterPro" id="IPR001128">
    <property type="entry name" value="Cyt_P450"/>
</dbReference>
<dbReference type="PANTHER" id="PTHR24299">
    <property type="entry name" value="CYTOCHROME P450 FAMILY 1"/>
    <property type="match status" value="1"/>
</dbReference>
<dbReference type="GO" id="GO:0016705">
    <property type="term" value="F:oxidoreductase activity, acting on paired donors, with incorporation or reduction of molecular oxygen"/>
    <property type="evidence" value="ECO:0007669"/>
    <property type="project" value="InterPro"/>
</dbReference>
<proteinExistence type="predicted"/>
<dbReference type="SUPFAM" id="SSF48264">
    <property type="entry name" value="Cytochrome P450"/>
    <property type="match status" value="1"/>
</dbReference>
<dbReference type="GO" id="GO:0004497">
    <property type="term" value="F:monooxygenase activity"/>
    <property type="evidence" value="ECO:0007669"/>
    <property type="project" value="InterPro"/>
</dbReference>
<evidence type="ECO:0000313" key="2">
    <source>
        <dbReference type="EMBL" id="KAG5601224.1"/>
    </source>
</evidence>
<feature type="transmembrane region" description="Helical" evidence="1">
    <location>
        <begin position="6"/>
        <end position="23"/>
    </location>
</feature>